<comment type="caution">
    <text evidence="7">The sequence shown here is derived from an EMBL/GenBank/DDBJ whole genome shotgun (WGS) entry which is preliminary data.</text>
</comment>
<dbReference type="InterPro" id="IPR028884">
    <property type="entry name" value="Trm82"/>
</dbReference>
<reference evidence="7" key="1">
    <citation type="submission" date="2020-03" db="EMBL/GenBank/DDBJ databases">
        <authorList>
            <person name="Weist P."/>
        </authorList>
    </citation>
    <scope>NUCLEOTIDE SEQUENCE</scope>
</reference>
<evidence type="ECO:0000256" key="3">
    <source>
        <dbReference type="ARBA" id="ARBA00022694"/>
    </source>
</evidence>
<evidence type="ECO:0000256" key="1">
    <source>
        <dbReference type="ARBA" id="ARBA00004123"/>
    </source>
</evidence>
<evidence type="ECO:0000256" key="4">
    <source>
        <dbReference type="ARBA" id="ARBA00022737"/>
    </source>
</evidence>
<evidence type="ECO:0000313" key="8">
    <source>
        <dbReference type="Proteomes" id="UP001153269"/>
    </source>
</evidence>
<organism evidence="7 8">
    <name type="scientific">Pleuronectes platessa</name>
    <name type="common">European plaice</name>
    <dbReference type="NCBI Taxonomy" id="8262"/>
    <lineage>
        <taxon>Eukaryota</taxon>
        <taxon>Metazoa</taxon>
        <taxon>Chordata</taxon>
        <taxon>Craniata</taxon>
        <taxon>Vertebrata</taxon>
        <taxon>Euteleostomi</taxon>
        <taxon>Actinopterygii</taxon>
        <taxon>Neopterygii</taxon>
        <taxon>Teleostei</taxon>
        <taxon>Neoteleostei</taxon>
        <taxon>Acanthomorphata</taxon>
        <taxon>Carangaria</taxon>
        <taxon>Pleuronectiformes</taxon>
        <taxon>Pleuronectoidei</taxon>
        <taxon>Pleuronectidae</taxon>
        <taxon>Pleuronectes</taxon>
    </lineage>
</organism>
<evidence type="ECO:0000256" key="5">
    <source>
        <dbReference type="ARBA" id="ARBA00023242"/>
    </source>
</evidence>
<keyword evidence="8" id="KW-1185">Reference proteome</keyword>
<dbReference type="GO" id="GO:0006400">
    <property type="term" value="P:tRNA modification"/>
    <property type="evidence" value="ECO:0007669"/>
    <property type="project" value="TreeGrafter"/>
</dbReference>
<dbReference type="Gene3D" id="2.130.10.10">
    <property type="entry name" value="YVTN repeat-like/Quinoprotein amine dehydrogenase"/>
    <property type="match status" value="1"/>
</dbReference>
<dbReference type="InterPro" id="IPR036322">
    <property type="entry name" value="WD40_repeat_dom_sf"/>
</dbReference>
<accession>A0A9N7Z2F3</accession>
<feature type="compositionally biased region" description="Polar residues" evidence="6">
    <location>
        <begin position="50"/>
        <end position="60"/>
    </location>
</feature>
<evidence type="ECO:0000256" key="2">
    <source>
        <dbReference type="ARBA" id="ARBA00022574"/>
    </source>
</evidence>
<proteinExistence type="predicted"/>
<feature type="compositionally biased region" description="Low complexity" evidence="6">
    <location>
        <begin position="64"/>
        <end position="81"/>
    </location>
</feature>
<protein>
    <submittedName>
        <fullName evidence="7">Uncharacterized protein</fullName>
    </submittedName>
</protein>
<gene>
    <name evidence="7" type="ORF">PLEPLA_LOCUS35020</name>
</gene>
<dbReference type="AlphaFoldDB" id="A0A9N7Z2F3"/>
<comment type="subcellular location">
    <subcellularLocation>
        <location evidence="1">Nucleus</location>
    </subcellularLocation>
</comment>
<sequence length="374" mass="41766">MSKRQLNLLSFFKKKEELHDASKRVRKASTSGDKGSCSGHVDEQNRRPQETSSATASQLHRQLAKPGQEAGTAAAAGQFARQPERELATAPAFTDTRSKTRNREEEENPDMVMMWGGGDTPISWFPNHQSNKKKKKNSELLSRATNNMTAVGFCGKWFISTCDKKLVAVHTKQNREPFIFDCSTAEKRPKNTKNDSDDGASEEMGSDTVLAFTVSPSGNLVALTDDSKRLVLFHCEPSWQCISIRWVARRCTTLVFSKAEDELLVADKSGDVYSFSMVEPQRDGELKMGHLSMLLAITMSPDDKYIITADRDEKIRVSHFRCPYNIQSFCLGHQQFVSALLVPSAQPHCLLSGSGVYPIERRRILLPGQLKHAP</sequence>
<dbReference type="GO" id="GO:0036265">
    <property type="term" value="P:RNA (guanine-N7)-methylation"/>
    <property type="evidence" value="ECO:0007669"/>
    <property type="project" value="InterPro"/>
</dbReference>
<feature type="region of interest" description="Disordered" evidence="6">
    <location>
        <begin position="13"/>
        <end position="112"/>
    </location>
</feature>
<keyword evidence="4" id="KW-0677">Repeat</keyword>
<keyword evidence="3" id="KW-0819">tRNA processing</keyword>
<evidence type="ECO:0000313" key="7">
    <source>
        <dbReference type="EMBL" id="CAB1447326.1"/>
    </source>
</evidence>
<dbReference type="PANTHER" id="PTHR16288">
    <property type="entry name" value="WD40 REPEAT PROTEIN 4"/>
    <property type="match status" value="1"/>
</dbReference>
<keyword evidence="5" id="KW-0539">Nucleus</keyword>
<dbReference type="GO" id="GO:0043527">
    <property type="term" value="C:tRNA methyltransferase complex"/>
    <property type="evidence" value="ECO:0007669"/>
    <property type="project" value="TreeGrafter"/>
</dbReference>
<dbReference type="GO" id="GO:0005634">
    <property type="term" value="C:nucleus"/>
    <property type="evidence" value="ECO:0007669"/>
    <property type="project" value="UniProtKB-SubCell"/>
</dbReference>
<dbReference type="GO" id="GO:0005829">
    <property type="term" value="C:cytosol"/>
    <property type="evidence" value="ECO:0007669"/>
    <property type="project" value="TreeGrafter"/>
</dbReference>
<feature type="compositionally biased region" description="Basic and acidic residues" evidence="6">
    <location>
        <begin position="40"/>
        <end position="49"/>
    </location>
</feature>
<keyword evidence="2" id="KW-0853">WD repeat</keyword>
<dbReference type="SUPFAM" id="SSF50978">
    <property type="entry name" value="WD40 repeat-like"/>
    <property type="match status" value="1"/>
</dbReference>
<feature type="compositionally biased region" description="Basic and acidic residues" evidence="6">
    <location>
        <begin position="13"/>
        <end position="23"/>
    </location>
</feature>
<name>A0A9N7Z2F3_PLEPL</name>
<dbReference type="Proteomes" id="UP001153269">
    <property type="component" value="Unassembled WGS sequence"/>
</dbReference>
<dbReference type="PANTHER" id="PTHR16288:SF0">
    <property type="entry name" value="TRNA (GUANINE-N(7)-)-METHYLTRANSFERASE NON-CATALYTIC SUBUNIT WDR4"/>
    <property type="match status" value="1"/>
</dbReference>
<dbReference type="InterPro" id="IPR015943">
    <property type="entry name" value="WD40/YVTN_repeat-like_dom_sf"/>
</dbReference>
<dbReference type="EMBL" id="CADEAL010003943">
    <property type="protein sequence ID" value="CAB1447326.1"/>
    <property type="molecule type" value="Genomic_DNA"/>
</dbReference>
<evidence type="ECO:0000256" key="6">
    <source>
        <dbReference type="SAM" id="MobiDB-lite"/>
    </source>
</evidence>